<evidence type="ECO:0000256" key="6">
    <source>
        <dbReference type="ARBA" id="ARBA00022741"/>
    </source>
</evidence>
<dbReference type="Pfam" id="PF00680">
    <property type="entry name" value="RdRP_1"/>
    <property type="match status" value="1"/>
</dbReference>
<evidence type="ECO:0000256" key="5">
    <source>
        <dbReference type="ARBA" id="ARBA00022670"/>
    </source>
</evidence>
<evidence type="ECO:0000256" key="10">
    <source>
        <dbReference type="ARBA" id="ARBA00022870"/>
    </source>
</evidence>
<evidence type="ECO:0000256" key="8">
    <source>
        <dbReference type="ARBA" id="ARBA00022806"/>
    </source>
</evidence>
<reference evidence="17" key="1">
    <citation type="submission" date="2020-11" db="EMBL/GenBank/DDBJ databases">
        <authorList>
            <person name="Huang H.-J."/>
            <person name="Li J.-M."/>
        </authorList>
    </citation>
    <scope>NUCLEOTIDE SEQUENCE</scope>
    <source>
        <strain evidence="17">HU-A3</strain>
    </source>
</reference>
<protein>
    <submittedName>
        <fullName evidence="17">Polyprotein</fullName>
    </submittedName>
</protein>
<evidence type="ECO:0000259" key="15">
    <source>
        <dbReference type="PROSITE" id="PS51218"/>
    </source>
</evidence>
<dbReference type="Pfam" id="PF00910">
    <property type="entry name" value="RNA_helicase"/>
    <property type="match status" value="1"/>
</dbReference>
<dbReference type="EMBL" id="MW256670">
    <property type="protein sequence ID" value="QWC36469.1"/>
    <property type="molecule type" value="Genomic_RNA"/>
</dbReference>
<keyword evidence="4" id="KW-0597">Phosphoprotein</keyword>
<dbReference type="PROSITE" id="PS51874">
    <property type="entry name" value="PCV_3C_PRO"/>
    <property type="match status" value="1"/>
</dbReference>
<evidence type="ECO:0000256" key="1">
    <source>
        <dbReference type="ARBA" id="ARBA00004192"/>
    </source>
</evidence>
<dbReference type="CDD" id="cd23169">
    <property type="entry name" value="ps-ssRNAv-Picornavirales"/>
    <property type="match status" value="1"/>
</dbReference>
<keyword evidence="11" id="KW-0693">Viral RNA replication</keyword>
<evidence type="ECO:0000256" key="4">
    <source>
        <dbReference type="ARBA" id="ARBA00022553"/>
    </source>
</evidence>
<feature type="domain" description="SF3 helicase" evidence="15">
    <location>
        <begin position="1238"/>
        <end position="1410"/>
    </location>
</feature>
<keyword evidence="9" id="KW-0788">Thiol protease</keyword>
<keyword evidence="3" id="KW-0191">Covalent protein-RNA linkage</keyword>
<evidence type="ECO:0000256" key="3">
    <source>
        <dbReference type="ARBA" id="ARBA00022520"/>
    </source>
</evidence>
<dbReference type="GO" id="GO:0003968">
    <property type="term" value="F:RNA-directed RNA polymerase activity"/>
    <property type="evidence" value="ECO:0007669"/>
    <property type="project" value="InterPro"/>
</dbReference>
<accession>A0A8E8KRK2</accession>
<keyword evidence="10" id="KW-1043">Host membrane</keyword>
<dbReference type="InterPro" id="IPR001205">
    <property type="entry name" value="RNA-dir_pol_C"/>
</dbReference>
<dbReference type="Pfam" id="PF00548">
    <property type="entry name" value="Peptidase_C3"/>
    <property type="match status" value="1"/>
</dbReference>
<dbReference type="InterPro" id="IPR033703">
    <property type="entry name" value="Rhv-like"/>
</dbReference>
<name>A0A8E8KRK2_9VIRU</name>
<evidence type="ECO:0000256" key="11">
    <source>
        <dbReference type="ARBA" id="ARBA00022953"/>
    </source>
</evidence>
<keyword evidence="6" id="KW-0547">Nucleotide-binding</keyword>
<feature type="compositionally biased region" description="Acidic residues" evidence="14">
    <location>
        <begin position="1543"/>
        <end position="1554"/>
    </location>
</feature>
<dbReference type="InterPro" id="IPR044067">
    <property type="entry name" value="PCV_3C_PRO"/>
</dbReference>
<dbReference type="InterPro" id="IPR014759">
    <property type="entry name" value="Helicase_SF3_ssRNA_vir"/>
</dbReference>
<keyword evidence="12" id="KW-0472">Membrane</keyword>
<organism evidence="17">
    <name type="scientific">Bemisia tabaci ifla-like virus 1</name>
    <dbReference type="NCBI Taxonomy" id="2840020"/>
    <lineage>
        <taxon>Viruses</taxon>
        <taxon>Riboviria</taxon>
        <taxon>Orthornavirae</taxon>
        <taxon>Pisuviricota</taxon>
        <taxon>Pisoniviricetes</taxon>
        <taxon>Picornavirales</taxon>
        <taxon>Iflaviridae</taxon>
    </lineage>
</organism>
<evidence type="ECO:0000313" key="17">
    <source>
        <dbReference type="EMBL" id="QWC36469.1"/>
    </source>
</evidence>
<keyword evidence="8" id="KW-0347">Helicase</keyword>
<proteinExistence type="predicted"/>
<dbReference type="GO" id="GO:0000166">
    <property type="term" value="F:nucleotide binding"/>
    <property type="evidence" value="ECO:0007669"/>
    <property type="project" value="UniProtKB-KW"/>
</dbReference>
<sequence>MNNTINADLSRNHVIFNLSTNATQVLKVPFRYSRPLLPLSLNRDTSGSIRPMTFARLYLRVLSPLVTGTGARTSVDMRLFIRFTKAQFAGMTYDPLIEPQFGMWDVIAEVAVSAGSIILGNPLPATQIMVKYVERTVNYIRKKYNFDRPVELHVTRVVPEPSMDFASGKGISNAHSLRVNPNTGTNMIGVRKCPDDPKSWSDVARMWGLECSFVWSADDTAGKVLLSWVPDPTIRNVNTDTTSIPALRYSTNNFSNWQGTIELKFIFVCSRGGHSGAVMISFEPLHVTTEDSKLQDAASTYYKVFQLGEQQECVFTTPYIDANIMRKTSAALGNFLPFNTSSTDSQYRALNIAYLMNNIIRMRVVNELRPVGPVSPSIEVMMFIRGGENFTLHGLKPGTYAPTYFIPVRPNFPQDFQKSTTHPEHTDAYGEKDMYKYTKPLPTQDLIREWKNKTDYRKRRLAYSAYLNMSHRAELQDSKQRRQILEFRRLQKKATQDLTTRDLESGVLDLTDTECADIEDAPDFDQATTFATLEVPPTATSTVQSVLMEYRSFVAYTDRDSGTPFTALYGQLNGKSLRIPVPNVSSPMTYKYKSKEYTYNPASPDYVYDVALKTNIGNVITPQMMEITDDTPDFGNGDVAVVEQTLDIQMNFKDILRTPCLLIPQAVIGPHYYVKSDKVKEQSCGFFIPVELPNYSIITTDPTYRNNFYSPVLYMTPHYGVTSMFGNWRGGIQYVVVVHSSTAIVYAYMIPDGGTRIQGEHSLGEQCVRNMPVYGSGFPCTIISCAVNNVATIECPFTTNETWKKIHELDSTANYTWQDKARTNCGHLVLWCKDPVVVDVWFRGADDLEVTNFLGIPDMRTSDPMVHLTDTDQPSQLTPGSGGSLSVKSTTIRTRRGANTLSRLSTVKPQMLTWIYDHPRIRALKNRIRFKIEEYIPAWFAPNPMLDIGISMIPVIGGGLLTARKIHQTEEFIRDVSLVGYNLQNDMKTMADNHMTAIVQLAQYAVDEMLKTFKVSASVVSLVFDCMIDLLIAWISRSWLVVGISLFRMIIKLCFSSEQYMAQVAGYGQRFAEIVRNLIEPQPQSYNEEDSMISLYGLIISLVGLVTGVTFDVRRTTSIPRALFTSLTTTTGIVYINHVIKLTTSVFSCIHDLIKQSLGYKSLKNHALLELGENSELVQNFITEAQIVINEMNDSMLHLPHYRMRMWKCVLQAEQLIRYLAKIPNSAVHRVLYDLCRDVIRAGNKKFNFLKSCPVRIEPFVLVIEGETNCGKSHAMKVIARECAKAINFNVVNDGYIYFRSAGERFWDGYGDQFAIGYDDFGQIVTEELQATLYSEMFKLRSPSTFIPSKAALEEKGQKCNPLLVVLSTNDAFPTCIDKVVQCKQAFLRRRDIVINCKRSEEYYGKNLSDESLGLTDKMEHMEVRFYPDPTKEDCSKAPFMSFERALQVILRDFKAHYKNEQRKMQHELDQYFKDICGPRSEELRLSDPFALYYNPSPDKPIRERGDDWVASEEMKRHIEDICSSIALQNLQPDSPPPSPTLGEEEPHIDDDPEVEPQAWTSFEVPHVECSICKRQAKLALTCTCGFTICGDSCCETLVLGIVPVCSKCPKYMQVHYIEDLYLYLYRYKRNLLCHNEVARVLTNEFCVKSATISYTSMANFFNIVRDRMSYMYSYSVNALFWHLTLDPDLLTTDAVSPGIRIEGVYKCKHEVFVQSRHVWWSDGKYCCTEYPQGVRDFNECVDDDLMPIHCAITHDPITPKIREQFYLRIATHFAAVVRAPLKTNIYGVNAPSGAAFQNNRDEFLQYSEYYYRNVPPMFKVYIKHEDFEKACGDFSWQEYIDWPSLGIAQALQYGVTFLTYAYLLYKTFQLCSSLYTSFMTPAEKEVQESQTQGNYDAGTSRKLVRKVRILKVKKQGVDAILDDAEDPPEDVFDAVQRKVVANTVIFTITSDQTDRTARCFGLGIYNRFVLLPKHYKLTFLNLTTEKLYCEPFGERHLRQHIDPTWLVYEDIEDADLCILRLPANFPMFKDIRKYMATMHDHEVRGLPRQAYILSPPIRKAPHDIFKEIAVNISGYYDDLSTKCDGVQIVTKEAIQYNYSQPGMCGAILLSRNTQRPILGMHVAGTCVDFGFQGMGFSAILVQEIFKDVSNVAVEVDTPKFVDDMVEMQMAFSEVDQIRLLGAVPSKLAPRIPMETKLRKSLLYTEDKNDLLYTTRQPAVLRVSDPRYPHTIAPLTAGVKKHGQLTYNFPKHILDMAESMLWDGIYSKLPPIVPNPTLLTYRQAVVGGLTPEYVSLRLDNSAGWPWNVIGGSTKDYWIKTDENPDLHLRKTYFDKRLTKNLKDRMSLRERGIVPVTVYIDTLKDEKRSPSKIAKIGGTRVFCNGNMAELIEYRRHFMHYVAATYKHRLSIVNGAVGINPMSSEWTNLALGLLSKGKNMVTIDYSNFGPGFNAEVHRRVCNNQKRWLIKNVKDINPVVVDCLQESVINSFHLARNCLYLQVSGSPSGAGPTTTDNTDVNEMYLLCAWIQMCLDNGIVNIWQEYCDAVYRALYGDDALLSVHSRYILQFNTLTISGYFSHFKISATNSEKDGEIVPFMELKDAKFLKRGFIKHDVRSLEYLSPLDWDSLVSITQWVWDSEDSIAATVQNCEAALLLAHQHGRRKFEELKRVINTRLSKLGIDNLTLTWTEIDNKFFESGVDVGNLWIG</sequence>
<dbReference type="GO" id="GO:0004197">
    <property type="term" value="F:cysteine-type endopeptidase activity"/>
    <property type="evidence" value="ECO:0007669"/>
    <property type="project" value="InterPro"/>
</dbReference>
<evidence type="ECO:0000256" key="2">
    <source>
        <dbReference type="ARBA" id="ARBA00004551"/>
    </source>
</evidence>
<keyword evidence="13" id="KW-1035">Host cytoplasm</keyword>
<dbReference type="InterPro" id="IPR000199">
    <property type="entry name" value="Peptidase_C3A/C3B_picornavir"/>
</dbReference>
<evidence type="ECO:0000256" key="14">
    <source>
        <dbReference type="SAM" id="MobiDB-lite"/>
    </source>
</evidence>
<keyword evidence="8" id="KW-0067">ATP-binding</keyword>
<comment type="subcellular location">
    <subcellularLocation>
        <location evidence="1">Host cytoplasm</location>
    </subcellularLocation>
    <subcellularLocation>
        <location evidence="2">Host membrane</location>
    </subcellularLocation>
</comment>
<evidence type="ECO:0000259" key="16">
    <source>
        <dbReference type="PROSITE" id="PS51874"/>
    </source>
</evidence>
<dbReference type="GO" id="GO:0006351">
    <property type="term" value="P:DNA-templated transcription"/>
    <property type="evidence" value="ECO:0007669"/>
    <property type="project" value="InterPro"/>
</dbReference>
<evidence type="ECO:0000256" key="12">
    <source>
        <dbReference type="ARBA" id="ARBA00023136"/>
    </source>
</evidence>
<feature type="domain" description="Peptidase C3" evidence="16">
    <location>
        <begin position="1928"/>
        <end position="2146"/>
    </location>
</feature>
<dbReference type="CDD" id="cd00205">
    <property type="entry name" value="rhv_like"/>
    <property type="match status" value="1"/>
</dbReference>
<reference evidence="17" key="2">
    <citation type="journal article" date="2021" name="NPJ Biofilms Microbiomes">
        <title>Diversity and infectivity of the RNA virome among different cryptic species of an agriculturally important insect vector: whitefly Bemisia tabaci.</title>
        <authorList>
            <person name="Huang H.J."/>
            <person name="Ye Z.X."/>
            <person name="Wang X."/>
            <person name="Yan X.T."/>
            <person name="Zhang Y."/>
            <person name="He Y.J."/>
            <person name="Qi Y.H."/>
            <person name="Zhang X.D."/>
            <person name="Zhuo J.C."/>
            <person name="Lu G."/>
            <person name="Lu J.B."/>
            <person name="Mao Q.Z."/>
            <person name="Sun Z.T."/>
            <person name="Yan F."/>
            <person name="Chen J.P."/>
            <person name="Zhang C.X."/>
            <person name="Li J.M."/>
        </authorList>
    </citation>
    <scope>NUCLEOTIDE SEQUENCE</scope>
    <source>
        <strain evidence="17">HU-A3</strain>
    </source>
</reference>
<keyword evidence="5" id="KW-0645">Protease</keyword>
<evidence type="ECO:0000256" key="9">
    <source>
        <dbReference type="ARBA" id="ARBA00022807"/>
    </source>
</evidence>
<evidence type="ECO:0000256" key="13">
    <source>
        <dbReference type="ARBA" id="ARBA00023200"/>
    </source>
</evidence>
<evidence type="ECO:0000256" key="7">
    <source>
        <dbReference type="ARBA" id="ARBA00022801"/>
    </source>
</evidence>
<dbReference type="InterPro" id="IPR000605">
    <property type="entry name" value="Helicase_SF3_ssDNA/RNA_vir"/>
</dbReference>
<dbReference type="GO" id="GO:0006508">
    <property type="term" value="P:proteolysis"/>
    <property type="evidence" value="ECO:0007669"/>
    <property type="project" value="UniProtKB-KW"/>
</dbReference>
<feature type="region of interest" description="Disordered" evidence="14">
    <location>
        <begin position="1529"/>
        <end position="1554"/>
    </location>
</feature>
<keyword evidence="7" id="KW-0378">Hydrolase</keyword>
<dbReference type="GO" id="GO:0003723">
    <property type="term" value="F:RNA binding"/>
    <property type="evidence" value="ECO:0007669"/>
    <property type="project" value="InterPro"/>
</dbReference>
<dbReference type="GO" id="GO:0003724">
    <property type="term" value="F:RNA helicase activity"/>
    <property type="evidence" value="ECO:0007669"/>
    <property type="project" value="InterPro"/>
</dbReference>
<dbReference type="PROSITE" id="PS51218">
    <property type="entry name" value="SF3_HELICASE_2"/>
    <property type="match status" value="1"/>
</dbReference>